<reference evidence="1 2" key="1">
    <citation type="journal article" date="2022" name="DNA Res.">
        <title>Chromosomal-level genome assembly of the orchid tree Bauhinia variegata (Leguminosae; Cercidoideae) supports the allotetraploid origin hypothesis of Bauhinia.</title>
        <authorList>
            <person name="Zhong Y."/>
            <person name="Chen Y."/>
            <person name="Zheng D."/>
            <person name="Pang J."/>
            <person name="Liu Y."/>
            <person name="Luo S."/>
            <person name="Meng S."/>
            <person name="Qian L."/>
            <person name="Wei D."/>
            <person name="Dai S."/>
            <person name="Zhou R."/>
        </authorList>
    </citation>
    <scope>NUCLEOTIDE SEQUENCE [LARGE SCALE GENOMIC DNA]</scope>
    <source>
        <strain evidence="1">BV-YZ2020</strain>
    </source>
</reference>
<evidence type="ECO:0000313" key="1">
    <source>
        <dbReference type="EMBL" id="KAI4347900.1"/>
    </source>
</evidence>
<dbReference type="Proteomes" id="UP000828941">
    <property type="component" value="Chromosome 4"/>
</dbReference>
<comment type="caution">
    <text evidence="1">The sequence shown here is derived from an EMBL/GenBank/DDBJ whole genome shotgun (WGS) entry which is preliminary data.</text>
</comment>
<evidence type="ECO:0000313" key="2">
    <source>
        <dbReference type="Proteomes" id="UP000828941"/>
    </source>
</evidence>
<organism evidence="1 2">
    <name type="scientific">Bauhinia variegata</name>
    <name type="common">Purple orchid tree</name>
    <name type="synonym">Phanera variegata</name>
    <dbReference type="NCBI Taxonomy" id="167791"/>
    <lineage>
        <taxon>Eukaryota</taxon>
        <taxon>Viridiplantae</taxon>
        <taxon>Streptophyta</taxon>
        <taxon>Embryophyta</taxon>
        <taxon>Tracheophyta</taxon>
        <taxon>Spermatophyta</taxon>
        <taxon>Magnoliopsida</taxon>
        <taxon>eudicotyledons</taxon>
        <taxon>Gunneridae</taxon>
        <taxon>Pentapetalae</taxon>
        <taxon>rosids</taxon>
        <taxon>fabids</taxon>
        <taxon>Fabales</taxon>
        <taxon>Fabaceae</taxon>
        <taxon>Cercidoideae</taxon>
        <taxon>Cercideae</taxon>
        <taxon>Bauhiniinae</taxon>
        <taxon>Bauhinia</taxon>
    </lineage>
</organism>
<dbReference type="EMBL" id="CM039429">
    <property type="protein sequence ID" value="KAI4347900.1"/>
    <property type="molecule type" value="Genomic_DNA"/>
</dbReference>
<gene>
    <name evidence="1" type="ORF">L6164_008675</name>
</gene>
<proteinExistence type="predicted"/>
<accession>A0ACB9PN28</accession>
<sequence length="285" mass="31335">MSLFNSQPIQISRVLSILFFAHAVVFSSSNYFHSSITASFAFVYADDMVDNAVNALLRWKTSFDNQSQALLSSWTGRIPSLGKLQCLETLTLSHNKLSGSELCLTSTPNSHAQHGKKVVLLAFSVTIGTLLLVSHFGRARLLKLDSRNWTSFVGTFGHSAPELVYTVEVNEKSDVYNFGVLALEIIMGKHPRDLISSLSSTSFANIATSTAYNSKLKDVLDQRLPLPTNPVAEKLILIARTAFACLSESPHSCPTMDQVSKSIVMPKSPPLNQFHMITLGQLRDD</sequence>
<keyword evidence="2" id="KW-1185">Reference proteome</keyword>
<protein>
    <submittedName>
        <fullName evidence="1">Uncharacterized protein</fullName>
    </submittedName>
</protein>
<name>A0ACB9PN28_BAUVA</name>